<dbReference type="InterPro" id="IPR027417">
    <property type="entry name" value="P-loop_NTPase"/>
</dbReference>
<dbReference type="SUPFAM" id="SSF55781">
    <property type="entry name" value="GAF domain-like"/>
    <property type="match status" value="1"/>
</dbReference>
<reference evidence="2 3" key="1">
    <citation type="journal article" date="2019" name="Environ. Microbiol.">
        <title>Species interactions and distinct microbial communities in high Arctic permafrost affected cryosols are associated with the CH4 and CO2 gas fluxes.</title>
        <authorList>
            <person name="Altshuler I."/>
            <person name="Hamel J."/>
            <person name="Turney S."/>
            <person name="Magnuson E."/>
            <person name="Levesque R."/>
            <person name="Greer C."/>
            <person name="Whyte L.G."/>
        </authorList>
    </citation>
    <scope>NUCLEOTIDE SEQUENCE [LARGE SCALE GENOMIC DNA]</scope>
    <source>
        <strain evidence="2 3">S5.20</strain>
    </source>
</reference>
<dbReference type="EMBL" id="RCZG01000004">
    <property type="protein sequence ID" value="TPG34732.1"/>
    <property type="molecule type" value="Genomic_DNA"/>
</dbReference>
<protein>
    <submittedName>
        <fullName evidence="2">GAF domain-containing protein</fullName>
    </submittedName>
</protein>
<keyword evidence="3" id="KW-1185">Reference proteome</keyword>
<dbReference type="PANTHER" id="PTHR43642:SF1">
    <property type="entry name" value="HYBRID SIGNAL TRANSDUCTION HISTIDINE KINASE G"/>
    <property type="match status" value="1"/>
</dbReference>
<dbReference type="GO" id="GO:0009190">
    <property type="term" value="P:cyclic nucleotide biosynthetic process"/>
    <property type="evidence" value="ECO:0007669"/>
    <property type="project" value="InterPro"/>
</dbReference>
<organism evidence="2 3">
    <name type="scientific">Mycolicibacterium hodleri</name>
    <dbReference type="NCBI Taxonomy" id="49897"/>
    <lineage>
        <taxon>Bacteria</taxon>
        <taxon>Bacillati</taxon>
        <taxon>Actinomycetota</taxon>
        <taxon>Actinomycetes</taxon>
        <taxon>Mycobacteriales</taxon>
        <taxon>Mycobacteriaceae</taxon>
        <taxon>Mycolicibacterium</taxon>
    </lineage>
</organism>
<dbReference type="Gene3D" id="3.40.50.300">
    <property type="entry name" value="P-loop containing nucleotide triphosphate hydrolases"/>
    <property type="match status" value="1"/>
</dbReference>
<dbReference type="PROSITE" id="PS50125">
    <property type="entry name" value="GUANYLATE_CYCLASE_2"/>
    <property type="match status" value="1"/>
</dbReference>
<dbReference type="InterPro" id="IPR029787">
    <property type="entry name" value="Nucleotide_cyclase"/>
</dbReference>
<proteinExistence type="predicted"/>
<dbReference type="CDD" id="cd07302">
    <property type="entry name" value="CHD"/>
    <property type="match status" value="1"/>
</dbReference>
<dbReference type="InterPro" id="IPR003018">
    <property type="entry name" value="GAF"/>
</dbReference>
<dbReference type="Pfam" id="PF13191">
    <property type="entry name" value="AAA_16"/>
    <property type="match status" value="1"/>
</dbReference>
<dbReference type="Pfam" id="PF00211">
    <property type="entry name" value="Guanylate_cyc"/>
    <property type="match status" value="1"/>
</dbReference>
<dbReference type="InterPro" id="IPR029016">
    <property type="entry name" value="GAF-like_dom_sf"/>
</dbReference>
<comment type="caution">
    <text evidence="2">The sequence shown here is derived from an EMBL/GenBank/DDBJ whole genome shotgun (WGS) entry which is preliminary data.</text>
</comment>
<dbReference type="InterPro" id="IPR041664">
    <property type="entry name" value="AAA_16"/>
</dbReference>
<accession>A0A502ECP0</accession>
<dbReference type="SUPFAM" id="SSF55073">
    <property type="entry name" value="Nucleotide cyclase"/>
    <property type="match status" value="1"/>
</dbReference>
<evidence type="ECO:0000313" key="2">
    <source>
        <dbReference type="EMBL" id="TPG34732.1"/>
    </source>
</evidence>
<dbReference type="SMART" id="SM00382">
    <property type="entry name" value="AAA"/>
    <property type="match status" value="1"/>
</dbReference>
<dbReference type="GO" id="GO:0035556">
    <property type="term" value="P:intracellular signal transduction"/>
    <property type="evidence" value="ECO:0007669"/>
    <property type="project" value="InterPro"/>
</dbReference>
<dbReference type="Pfam" id="PF01590">
    <property type="entry name" value="GAF"/>
    <property type="match status" value="1"/>
</dbReference>
<dbReference type="Proteomes" id="UP000320095">
    <property type="component" value="Unassembled WGS sequence"/>
</dbReference>
<evidence type="ECO:0000313" key="3">
    <source>
        <dbReference type="Proteomes" id="UP000320095"/>
    </source>
</evidence>
<name>A0A502ECP0_9MYCO</name>
<dbReference type="GO" id="GO:0004016">
    <property type="term" value="F:adenylate cyclase activity"/>
    <property type="evidence" value="ECO:0007669"/>
    <property type="project" value="UniProtKB-ARBA"/>
</dbReference>
<dbReference type="SMART" id="SM00044">
    <property type="entry name" value="CYCc"/>
    <property type="match status" value="1"/>
</dbReference>
<feature type="domain" description="Guanylate cyclase" evidence="1">
    <location>
        <begin position="1254"/>
        <end position="1379"/>
    </location>
</feature>
<gene>
    <name evidence="2" type="ORF">EAH80_13760</name>
</gene>
<dbReference type="InterPro" id="IPR003593">
    <property type="entry name" value="AAA+_ATPase"/>
</dbReference>
<dbReference type="OrthoDB" id="9772100at2"/>
<dbReference type="InterPro" id="IPR001054">
    <property type="entry name" value="A/G_cyclase"/>
</dbReference>
<dbReference type="PANTHER" id="PTHR43642">
    <property type="entry name" value="HYBRID SIGNAL TRANSDUCTION HISTIDINE KINASE G"/>
    <property type="match status" value="1"/>
</dbReference>
<dbReference type="SUPFAM" id="SSF52540">
    <property type="entry name" value="P-loop containing nucleoside triphosphate hydrolases"/>
    <property type="match status" value="1"/>
</dbReference>
<evidence type="ECO:0000259" key="1">
    <source>
        <dbReference type="PROSITE" id="PS50125"/>
    </source>
</evidence>
<dbReference type="Gene3D" id="3.30.450.40">
    <property type="match status" value="1"/>
</dbReference>
<dbReference type="SMART" id="SM00065">
    <property type="entry name" value="GAF"/>
    <property type="match status" value="1"/>
</dbReference>
<dbReference type="InterPro" id="IPR053159">
    <property type="entry name" value="Hybrid_Histidine_Kinase"/>
</dbReference>
<sequence length="1504" mass="164297">MTVRPDLCHLARGRDKRQYDDWTPQASKGDWHARQVTLPWPRSAAGLHGGGFRAVTTPLLDLDGHVVGRRVELTELRNAVESAGRVGGGCVLLSGAPGVGKSTLLHAFGAEIAGRDCVFAYGRCRDGAPAPYSALGDALGAIVRSMEATGPAERDRWRADLISGTSSLAGILGDLVPELAQVLGAASPTADLDAADTRRRLHRAAIRLVSDTASYRSVVLAIDDLQWADRDTLLLLSELLTQSVKNVVVLGAHRAGEFDLDTAGLDSESVVGIELTPLTHADVEELLVAVSGRGVELSDVAAEFQHRTGGNPLQVRQLLYRAQREGALTAVGASGRPSWDLRILTSIEVTATSAEFLERYLDQLGPTDRAVLSSLTCIGGEFDLADATAAAAQPPDVVVHALWSGLELRLLEALDSRGQRITNAISRDGRYRFSHDRVAEAAGADLTADARRETHLRIGRRLVSLGEDRLFEAARHVGIGGTGLTADDERTQFVEILRRAARKARTQASFPLALDSCRKALALLGEQRWSAHFDLTRQLQLDAADAALLVGDVAALHDLLDEAEQVLDEPADRARVAYLRLKGRVAQDRLREALEIGLRALRELGEPLPPDPGKPRMAVALGRMKLAMMRWTDERLLQLPQCEDRRVIEIQRILSELRSMSYIVRPNIFPLVVRKQLDLTLEHGHTPSSPLVLASYGLLLVILGDRVGAQRFGEVGMLLADRPEFRAARPETLFIHLNFIHHWRHPIREGLGQLRDAVTQALDQGDQEYAGFLAAVLLSQSFWIGRPYQEIDVLAQSLIPEIRSQPVPRRLCQAVQQISLNLMGRSEDPFLLAGESGYDERDVLPAARIEGDEVALGAAANMKLGLHFWSGDHSGAVDMTAEAVEHIGGMAGTAIVQLVHMTGVLSRIHLAPNDPATRRAVREALGLHRKWAADAPANYAAPCALIEGTWARARGKNRDAERHLDRAMGLAEDYQLPLIGALAREEAATLYAETGRTTLSQHMLRSAYQRWLSQGLALRTDRLAREHPWLLGRDLVQADSTGLDQIGAHHLVRALSAARTPEDLANVMLGTVLDTTGASRVLFFTGGADGVAVRAVRERDGTMTADGPWTDVAYDLTIVRRVIDAGSPLVVAAELIGSGSRRVPRRAPRATTVSVLAVPIMLQNRAIGVIYAEQCELDRRFTADHEEAVSFLCAQAAAPVWNFQLEAQLRAADEYRQSLMDVQSRFVPNELLRILDIDDLRRVRSGYRVEREMTVLISDIRGFTTMIEDMNVSEASNLAQGFLRAVEMPIISCNGMIQDVRGDEIVAVFESESDAVRAGLAMLRSLREHNGERRALGSEELRAGIGTNTGLVGVGLVGGVNRMVLTIIGDAVNLAARIESTTKRYGSAMLISDTTRARLKTEDGFDIRRMERVMVVNRRRPVTIYEVFDDDPAPLRTAKRAAQPAFDAAFAFFDAGDADQAREAFERCSLLLPDDPVAALHLAHCDAMARGELTPGRDVMLLNK</sequence>
<dbReference type="Gene3D" id="3.30.70.1230">
    <property type="entry name" value="Nucleotide cyclase"/>
    <property type="match status" value="1"/>
</dbReference>